<accession>A0A4U6TKU5</accession>
<sequence length="175" mass="17350">MVLVLRLGLAIKLLLVLLLGELGRGVRRLAGRLGSPTASRVAGEIEEGEGVPFVPSPWAGGGREGGAGGGLAGRKRRAAGDVGAGELRAARVGAGDGEEPATGGGRHGSGVAGSAGASAKRVVRMTRQGGAERRGPDAVRRRGSGPHTPVVRREGGPAIGSGVGGAAWRVACMTN</sequence>
<evidence type="ECO:0008006" key="5">
    <source>
        <dbReference type="Google" id="ProtNLM"/>
    </source>
</evidence>
<dbReference type="AlphaFoldDB" id="A0A4U6TKU5"/>
<evidence type="ECO:0000256" key="1">
    <source>
        <dbReference type="SAM" id="MobiDB-lite"/>
    </source>
</evidence>
<gene>
    <name evidence="3" type="ORF">SEVIR_7G004700v2</name>
</gene>
<name>A0A4U6TKU5_SETVI</name>
<feature type="signal peptide" evidence="2">
    <location>
        <begin position="1"/>
        <end position="25"/>
    </location>
</feature>
<dbReference type="PROSITE" id="PS00137">
    <property type="entry name" value="SUBTILASE_HIS"/>
    <property type="match status" value="1"/>
</dbReference>
<feature type="compositionally biased region" description="Gly residues" evidence="1">
    <location>
        <begin position="59"/>
        <end position="72"/>
    </location>
</feature>
<dbReference type="Proteomes" id="UP000298652">
    <property type="component" value="Chromosome 7"/>
</dbReference>
<keyword evidence="4" id="KW-1185">Reference proteome</keyword>
<feature type="compositionally biased region" description="Basic and acidic residues" evidence="1">
    <location>
        <begin position="130"/>
        <end position="140"/>
    </location>
</feature>
<organism evidence="3 4">
    <name type="scientific">Setaria viridis</name>
    <name type="common">Green bristlegrass</name>
    <name type="synonym">Setaria italica subsp. viridis</name>
    <dbReference type="NCBI Taxonomy" id="4556"/>
    <lineage>
        <taxon>Eukaryota</taxon>
        <taxon>Viridiplantae</taxon>
        <taxon>Streptophyta</taxon>
        <taxon>Embryophyta</taxon>
        <taxon>Tracheophyta</taxon>
        <taxon>Spermatophyta</taxon>
        <taxon>Magnoliopsida</taxon>
        <taxon>Liliopsida</taxon>
        <taxon>Poales</taxon>
        <taxon>Poaceae</taxon>
        <taxon>PACMAD clade</taxon>
        <taxon>Panicoideae</taxon>
        <taxon>Panicodae</taxon>
        <taxon>Paniceae</taxon>
        <taxon>Cenchrinae</taxon>
        <taxon>Setaria</taxon>
    </lineage>
</organism>
<feature type="region of interest" description="Disordered" evidence="1">
    <location>
        <begin position="49"/>
        <end position="158"/>
    </location>
</feature>
<feature type="chain" id="PRO_5020214682" description="DUF834 domain-containing protein" evidence="2">
    <location>
        <begin position="26"/>
        <end position="175"/>
    </location>
</feature>
<evidence type="ECO:0000313" key="4">
    <source>
        <dbReference type="Proteomes" id="UP000298652"/>
    </source>
</evidence>
<evidence type="ECO:0000313" key="3">
    <source>
        <dbReference type="EMBL" id="TKW03158.1"/>
    </source>
</evidence>
<protein>
    <recommendedName>
        <fullName evidence="5">DUF834 domain-containing protein</fullName>
    </recommendedName>
</protein>
<reference evidence="3" key="1">
    <citation type="submission" date="2019-03" db="EMBL/GenBank/DDBJ databases">
        <title>WGS assembly of Setaria viridis.</title>
        <authorList>
            <person name="Huang P."/>
            <person name="Jenkins J."/>
            <person name="Grimwood J."/>
            <person name="Barry K."/>
            <person name="Healey A."/>
            <person name="Mamidi S."/>
            <person name="Sreedasyam A."/>
            <person name="Shu S."/>
            <person name="Feldman M."/>
            <person name="Wu J."/>
            <person name="Yu Y."/>
            <person name="Chen C."/>
            <person name="Johnson J."/>
            <person name="Rokhsar D."/>
            <person name="Baxter I."/>
            <person name="Schmutz J."/>
            <person name="Brutnell T."/>
            <person name="Kellogg E."/>
        </authorList>
    </citation>
    <scope>NUCLEOTIDE SEQUENCE [LARGE SCALE GENOMIC DNA]</scope>
</reference>
<evidence type="ECO:0000256" key="2">
    <source>
        <dbReference type="SAM" id="SignalP"/>
    </source>
</evidence>
<dbReference type="Gramene" id="TKW03158">
    <property type="protein sequence ID" value="TKW03158"/>
    <property type="gene ID" value="SEVIR_7G004700v2"/>
</dbReference>
<dbReference type="EMBL" id="CM016558">
    <property type="protein sequence ID" value="TKW03158.1"/>
    <property type="molecule type" value="Genomic_DNA"/>
</dbReference>
<proteinExistence type="predicted"/>
<feature type="compositionally biased region" description="Gly residues" evidence="1">
    <location>
        <begin position="102"/>
        <end position="113"/>
    </location>
</feature>
<dbReference type="InterPro" id="IPR022398">
    <property type="entry name" value="Peptidase_S8_His-AS"/>
</dbReference>
<keyword evidence="2" id="KW-0732">Signal</keyword>